<name>A0A0D2B9B1_9PEZI</name>
<dbReference type="InterPro" id="IPR011701">
    <property type="entry name" value="MFS"/>
</dbReference>
<dbReference type="InterPro" id="IPR020846">
    <property type="entry name" value="MFS_dom"/>
</dbReference>
<accession>A0A0D2B9B1</accession>
<feature type="transmembrane region" description="Helical" evidence="7">
    <location>
        <begin position="104"/>
        <end position="124"/>
    </location>
</feature>
<dbReference type="AlphaFoldDB" id="A0A0D2B9B1"/>
<evidence type="ECO:0000256" key="7">
    <source>
        <dbReference type="SAM" id="Phobius"/>
    </source>
</evidence>
<dbReference type="InParanoid" id="A0A0D2B9B1"/>
<dbReference type="EMBL" id="KN847532">
    <property type="protein sequence ID" value="KIW07839.1"/>
    <property type="molecule type" value="Genomic_DNA"/>
</dbReference>
<feature type="transmembrane region" description="Helical" evidence="7">
    <location>
        <begin position="64"/>
        <end position="92"/>
    </location>
</feature>
<evidence type="ECO:0000256" key="6">
    <source>
        <dbReference type="SAM" id="MobiDB-lite"/>
    </source>
</evidence>
<evidence type="ECO:0000256" key="5">
    <source>
        <dbReference type="ARBA" id="ARBA00023136"/>
    </source>
</evidence>
<feature type="transmembrane region" description="Helical" evidence="7">
    <location>
        <begin position="131"/>
        <end position="151"/>
    </location>
</feature>
<feature type="region of interest" description="Disordered" evidence="6">
    <location>
        <begin position="32"/>
        <end position="51"/>
    </location>
</feature>
<feature type="compositionally biased region" description="Polar residues" evidence="6">
    <location>
        <begin position="36"/>
        <end position="46"/>
    </location>
</feature>
<dbReference type="HOGENOM" id="CLU_000960_27_0_1"/>
<dbReference type="RefSeq" id="XP_016217708.1">
    <property type="nucleotide sequence ID" value="XM_016354696.1"/>
</dbReference>
<comment type="subcellular location">
    <subcellularLocation>
        <location evidence="1">Membrane</location>
        <topology evidence="1">Multi-pass membrane protein</topology>
    </subcellularLocation>
</comment>
<feature type="transmembrane region" description="Helical" evidence="7">
    <location>
        <begin position="393"/>
        <end position="413"/>
    </location>
</feature>
<feature type="transmembrane region" description="Helical" evidence="7">
    <location>
        <begin position="328"/>
        <end position="353"/>
    </location>
</feature>
<evidence type="ECO:0000256" key="2">
    <source>
        <dbReference type="ARBA" id="ARBA00022448"/>
    </source>
</evidence>
<dbReference type="InterPro" id="IPR036259">
    <property type="entry name" value="MFS_trans_sf"/>
</dbReference>
<dbReference type="GO" id="GO:0016020">
    <property type="term" value="C:membrane"/>
    <property type="evidence" value="ECO:0007669"/>
    <property type="project" value="UniProtKB-SubCell"/>
</dbReference>
<organism evidence="9 10">
    <name type="scientific">Verruconis gallopava</name>
    <dbReference type="NCBI Taxonomy" id="253628"/>
    <lineage>
        <taxon>Eukaryota</taxon>
        <taxon>Fungi</taxon>
        <taxon>Dikarya</taxon>
        <taxon>Ascomycota</taxon>
        <taxon>Pezizomycotina</taxon>
        <taxon>Dothideomycetes</taxon>
        <taxon>Pleosporomycetidae</taxon>
        <taxon>Venturiales</taxon>
        <taxon>Sympoventuriaceae</taxon>
        <taxon>Verruconis</taxon>
    </lineage>
</organism>
<keyword evidence="5 7" id="KW-0472">Membrane</keyword>
<evidence type="ECO:0000256" key="1">
    <source>
        <dbReference type="ARBA" id="ARBA00004141"/>
    </source>
</evidence>
<keyword evidence="2" id="KW-0813">Transport</keyword>
<feature type="transmembrane region" description="Helical" evidence="7">
    <location>
        <begin position="286"/>
        <end position="307"/>
    </location>
</feature>
<dbReference type="Gene3D" id="1.20.1250.20">
    <property type="entry name" value="MFS general substrate transporter like domains"/>
    <property type="match status" value="1"/>
</dbReference>
<keyword evidence="3 7" id="KW-0812">Transmembrane</keyword>
<gene>
    <name evidence="9" type="ORF">PV09_01757</name>
</gene>
<sequence>MDIDSGTLSTVTQVLSKERKGDIVVDLEKSQHVADTPTQLQPSNSGDDQDARHGALPFSVARSVLFVLALTGAAFLNTLGVQAAVIILPSIGRALSVPSSRQQWIVSAYSLTFGCFLLLFGRIADVYGKRLVFLAGSTWFTASTLICPFMPNEIAFDVFRGFQGLASAATMSSALGILGATFKPGKYKNYAFAVYGAGAPLGSVFGNIIAGLIGQWASWKWTFWVIAILAALVTTAGWFLIPPAPPKPVENRASVDWIGGATITIALLMLLFALTEGNIVGWSTPWVPALIIISILMVGIFVAWQWYQENMTSRHPLMKVSVFKSLRFSGAMLIMMLFFASFSNYLVFTTFFFQDYQGLSVIDTMLRFIPTGVVGILTAMTTGFLLSRVRGMYLLFWGTLCVATCSLLFAVPIPPHTTYWAWNFIAMILAVSGADTLYPTLTLFTAQSVPPADQALGGALINAVGQIGRAIGLAISTAVQTAVTAKREGVDVKEVGNSLHLSMKNNDAYLAGLRAANYADFAYAVAAFCVVGVAFRGAGRVGAKK</sequence>
<protein>
    <recommendedName>
        <fullName evidence="8">Major facilitator superfamily (MFS) profile domain-containing protein</fullName>
    </recommendedName>
</protein>
<feature type="transmembrane region" description="Helical" evidence="7">
    <location>
        <begin position="194"/>
        <end position="217"/>
    </location>
</feature>
<dbReference type="Pfam" id="PF07690">
    <property type="entry name" value="MFS_1"/>
    <property type="match status" value="1"/>
</dbReference>
<dbReference type="SUPFAM" id="SSF103473">
    <property type="entry name" value="MFS general substrate transporter"/>
    <property type="match status" value="1"/>
</dbReference>
<dbReference type="STRING" id="253628.A0A0D2B9B1"/>
<dbReference type="Proteomes" id="UP000053259">
    <property type="component" value="Unassembled WGS sequence"/>
</dbReference>
<feature type="transmembrane region" description="Helical" evidence="7">
    <location>
        <begin position="253"/>
        <end position="274"/>
    </location>
</feature>
<evidence type="ECO:0000256" key="4">
    <source>
        <dbReference type="ARBA" id="ARBA00022989"/>
    </source>
</evidence>
<feature type="transmembrane region" description="Helical" evidence="7">
    <location>
        <begin position="223"/>
        <end position="241"/>
    </location>
</feature>
<feature type="transmembrane region" description="Helical" evidence="7">
    <location>
        <begin position="365"/>
        <end position="386"/>
    </location>
</feature>
<evidence type="ECO:0000313" key="9">
    <source>
        <dbReference type="EMBL" id="KIW07839.1"/>
    </source>
</evidence>
<reference evidence="9 10" key="1">
    <citation type="submission" date="2015-01" db="EMBL/GenBank/DDBJ databases">
        <title>The Genome Sequence of Ochroconis gallopava CBS43764.</title>
        <authorList>
            <consortium name="The Broad Institute Genomics Platform"/>
            <person name="Cuomo C."/>
            <person name="de Hoog S."/>
            <person name="Gorbushina A."/>
            <person name="Stielow B."/>
            <person name="Teixiera M."/>
            <person name="Abouelleil A."/>
            <person name="Chapman S.B."/>
            <person name="Priest M."/>
            <person name="Young S.K."/>
            <person name="Wortman J."/>
            <person name="Nusbaum C."/>
            <person name="Birren B."/>
        </authorList>
    </citation>
    <scope>NUCLEOTIDE SEQUENCE [LARGE SCALE GENOMIC DNA]</scope>
    <source>
        <strain evidence="9 10">CBS 43764</strain>
    </source>
</reference>
<dbReference type="VEuPathDB" id="FungiDB:PV09_01757"/>
<proteinExistence type="predicted"/>
<dbReference type="GeneID" id="27309730"/>
<dbReference type="PANTHER" id="PTHR42718">
    <property type="entry name" value="MAJOR FACILITATOR SUPERFAMILY MULTIDRUG TRANSPORTER MFSC"/>
    <property type="match status" value="1"/>
</dbReference>
<keyword evidence="10" id="KW-1185">Reference proteome</keyword>
<dbReference type="OrthoDB" id="5086884at2759"/>
<keyword evidence="4 7" id="KW-1133">Transmembrane helix</keyword>
<dbReference type="GO" id="GO:0022857">
    <property type="term" value="F:transmembrane transporter activity"/>
    <property type="evidence" value="ECO:0007669"/>
    <property type="project" value="InterPro"/>
</dbReference>
<evidence type="ECO:0000259" key="8">
    <source>
        <dbReference type="PROSITE" id="PS50850"/>
    </source>
</evidence>
<dbReference type="PROSITE" id="PS50850">
    <property type="entry name" value="MFS"/>
    <property type="match status" value="1"/>
</dbReference>
<feature type="domain" description="Major facilitator superfamily (MFS) profile" evidence="8">
    <location>
        <begin position="66"/>
        <end position="544"/>
    </location>
</feature>
<evidence type="ECO:0000256" key="3">
    <source>
        <dbReference type="ARBA" id="ARBA00022692"/>
    </source>
</evidence>
<dbReference type="PANTHER" id="PTHR42718:SF9">
    <property type="entry name" value="MAJOR FACILITATOR SUPERFAMILY MULTIDRUG TRANSPORTER MFSC"/>
    <property type="match status" value="1"/>
</dbReference>
<dbReference type="Gene3D" id="1.20.1720.10">
    <property type="entry name" value="Multidrug resistance protein D"/>
    <property type="match status" value="1"/>
</dbReference>
<feature type="transmembrane region" description="Helical" evidence="7">
    <location>
        <begin position="163"/>
        <end position="182"/>
    </location>
</feature>
<evidence type="ECO:0000313" key="10">
    <source>
        <dbReference type="Proteomes" id="UP000053259"/>
    </source>
</evidence>